<dbReference type="PANTHER" id="PTHR44169:SF3">
    <property type="entry name" value="SHORT-CHAIN DEHYDROGENASE SRDE"/>
    <property type="match status" value="1"/>
</dbReference>
<dbReference type="Gene3D" id="3.40.50.720">
    <property type="entry name" value="NAD(P)-binding Rossmann-like Domain"/>
    <property type="match status" value="1"/>
</dbReference>
<dbReference type="Pfam" id="PF00106">
    <property type="entry name" value="adh_short"/>
    <property type="match status" value="1"/>
</dbReference>
<evidence type="ECO:0000313" key="6">
    <source>
        <dbReference type="Proteomes" id="UP000053328"/>
    </source>
</evidence>
<reference evidence="5 6" key="1">
    <citation type="submission" date="2015-01" db="EMBL/GenBank/DDBJ databases">
        <title>The Genome Sequence of Exophiala spinifera CBS89968.</title>
        <authorList>
            <consortium name="The Broad Institute Genomics Platform"/>
            <person name="Cuomo C."/>
            <person name="de Hoog S."/>
            <person name="Gorbushina A."/>
            <person name="Stielow B."/>
            <person name="Teixiera M."/>
            <person name="Abouelleil A."/>
            <person name="Chapman S.B."/>
            <person name="Priest M."/>
            <person name="Young S.K."/>
            <person name="Wortman J."/>
            <person name="Nusbaum C."/>
            <person name="Birren B."/>
        </authorList>
    </citation>
    <scope>NUCLEOTIDE SEQUENCE [LARGE SCALE GENOMIC DNA]</scope>
    <source>
        <strain evidence="5 6">CBS 89968</strain>
    </source>
</reference>
<evidence type="ECO:0000256" key="4">
    <source>
        <dbReference type="RuleBase" id="RU000363"/>
    </source>
</evidence>
<dbReference type="RefSeq" id="XP_016240250.1">
    <property type="nucleotide sequence ID" value="XM_016374974.1"/>
</dbReference>
<dbReference type="GeneID" id="27327692"/>
<proteinExistence type="inferred from homology"/>
<keyword evidence="6" id="KW-1185">Reference proteome</keyword>
<dbReference type="OrthoDB" id="2102561at2759"/>
<name>A0A0D2C927_9EURO</name>
<dbReference type="PRINTS" id="PR00081">
    <property type="entry name" value="GDHRDH"/>
</dbReference>
<keyword evidence="2" id="KW-0521">NADP</keyword>
<evidence type="ECO:0000256" key="3">
    <source>
        <dbReference type="ARBA" id="ARBA00023002"/>
    </source>
</evidence>
<dbReference type="InterPro" id="IPR036291">
    <property type="entry name" value="NAD(P)-bd_dom_sf"/>
</dbReference>
<gene>
    <name evidence="5" type="ORF">PV08_00609</name>
</gene>
<evidence type="ECO:0000313" key="5">
    <source>
        <dbReference type="EMBL" id="KIW20034.1"/>
    </source>
</evidence>
<dbReference type="EMBL" id="KN847492">
    <property type="protein sequence ID" value="KIW20034.1"/>
    <property type="molecule type" value="Genomic_DNA"/>
</dbReference>
<dbReference type="InterPro" id="IPR020904">
    <property type="entry name" value="Sc_DH/Rdtase_CS"/>
</dbReference>
<dbReference type="GO" id="GO:0005783">
    <property type="term" value="C:endoplasmic reticulum"/>
    <property type="evidence" value="ECO:0007669"/>
    <property type="project" value="TreeGrafter"/>
</dbReference>
<dbReference type="InterPro" id="IPR002347">
    <property type="entry name" value="SDR_fam"/>
</dbReference>
<evidence type="ECO:0000256" key="1">
    <source>
        <dbReference type="ARBA" id="ARBA00006484"/>
    </source>
</evidence>
<accession>A0A0D2C927</accession>
<dbReference type="GO" id="GO:0006654">
    <property type="term" value="P:phosphatidic acid biosynthetic process"/>
    <property type="evidence" value="ECO:0007669"/>
    <property type="project" value="TreeGrafter"/>
</dbReference>
<dbReference type="GO" id="GO:0005811">
    <property type="term" value="C:lipid droplet"/>
    <property type="evidence" value="ECO:0007669"/>
    <property type="project" value="TreeGrafter"/>
</dbReference>
<dbReference type="GO" id="GO:0000140">
    <property type="term" value="F:acylglycerone-phosphate reductase (NADP+) activity"/>
    <property type="evidence" value="ECO:0007669"/>
    <property type="project" value="TreeGrafter"/>
</dbReference>
<protein>
    <recommendedName>
        <fullName evidence="7">NADPH-dependent 1-acyldihydroxyacetone phosphate reductase</fullName>
    </recommendedName>
</protein>
<dbReference type="PROSITE" id="PS00061">
    <property type="entry name" value="ADH_SHORT"/>
    <property type="match status" value="1"/>
</dbReference>
<dbReference type="AlphaFoldDB" id="A0A0D2C927"/>
<dbReference type="STRING" id="91928.A0A0D2C927"/>
<organism evidence="5 6">
    <name type="scientific">Exophiala spinifera</name>
    <dbReference type="NCBI Taxonomy" id="91928"/>
    <lineage>
        <taxon>Eukaryota</taxon>
        <taxon>Fungi</taxon>
        <taxon>Dikarya</taxon>
        <taxon>Ascomycota</taxon>
        <taxon>Pezizomycotina</taxon>
        <taxon>Eurotiomycetes</taxon>
        <taxon>Chaetothyriomycetidae</taxon>
        <taxon>Chaetothyriales</taxon>
        <taxon>Herpotrichiellaceae</taxon>
        <taxon>Exophiala</taxon>
    </lineage>
</organism>
<dbReference type="PRINTS" id="PR00080">
    <property type="entry name" value="SDRFAMILY"/>
</dbReference>
<dbReference type="GO" id="GO:0019433">
    <property type="term" value="P:triglyceride catabolic process"/>
    <property type="evidence" value="ECO:0007669"/>
    <property type="project" value="TreeGrafter"/>
</dbReference>
<sequence>MAQHHRTTVLITGCSDGGLGSALALALHATNRFRVFATGRNLSKLGNVRSAGIEVLALDVLSEQSISSCVSEVLALTPALDMLVNNAGAAYFGALTDVSLTSARGLFELNVFSCLSMIQAFMPLLLRSTRPGGAVIVNHTSVASVVFTPFVGLYGATKAALAMLSATMRSELRPFGVRVVDLKSGSVKSNVSENSASGADGVPEKSLYYAARGWLNALFTGKLFDDQAIDSAVWAAKVVRELEKKTPPNEIWVGGFVNLVWFAVNFFPKSMAEKLARDTVGMEKVEKSIAEYGRDKAAEDAYGKL</sequence>
<dbReference type="SUPFAM" id="SSF51735">
    <property type="entry name" value="NAD(P)-binding Rossmann-fold domains"/>
    <property type="match status" value="1"/>
</dbReference>
<evidence type="ECO:0000256" key="2">
    <source>
        <dbReference type="ARBA" id="ARBA00022857"/>
    </source>
</evidence>
<dbReference type="GO" id="GO:0004806">
    <property type="term" value="F:triacylglycerol lipase activity"/>
    <property type="evidence" value="ECO:0007669"/>
    <property type="project" value="TreeGrafter"/>
</dbReference>
<dbReference type="HOGENOM" id="CLU_010194_2_9_1"/>
<dbReference type="VEuPathDB" id="FungiDB:PV08_00609"/>
<comment type="similarity">
    <text evidence="1 4">Belongs to the short-chain dehydrogenases/reductases (SDR) family.</text>
</comment>
<keyword evidence="3" id="KW-0560">Oxidoreductase</keyword>
<evidence type="ECO:0008006" key="7">
    <source>
        <dbReference type="Google" id="ProtNLM"/>
    </source>
</evidence>
<dbReference type="Proteomes" id="UP000053328">
    <property type="component" value="Unassembled WGS sequence"/>
</dbReference>
<dbReference type="PANTHER" id="PTHR44169">
    <property type="entry name" value="NADPH-DEPENDENT 1-ACYLDIHYDROXYACETONE PHOSPHATE REDUCTASE"/>
    <property type="match status" value="1"/>
</dbReference>